<feature type="region of interest" description="Disordered" evidence="1">
    <location>
        <begin position="32"/>
        <end position="65"/>
    </location>
</feature>
<dbReference type="Pfam" id="PF09816">
    <property type="entry name" value="EAF"/>
    <property type="match status" value="1"/>
</dbReference>
<feature type="compositionally biased region" description="Polar residues" evidence="1">
    <location>
        <begin position="188"/>
        <end position="197"/>
    </location>
</feature>
<feature type="region of interest" description="Disordered" evidence="1">
    <location>
        <begin position="135"/>
        <end position="323"/>
    </location>
</feature>
<accession>A0A9P4NLV9</accession>
<proteinExistence type="predicted"/>
<gene>
    <name evidence="3" type="ORF">EJ08DRAFT_651501</name>
</gene>
<feature type="compositionally biased region" description="Polar residues" evidence="1">
    <location>
        <begin position="340"/>
        <end position="354"/>
    </location>
</feature>
<feature type="region of interest" description="Disordered" evidence="1">
    <location>
        <begin position="1"/>
        <end position="20"/>
    </location>
</feature>
<feature type="compositionally biased region" description="Acidic residues" evidence="1">
    <location>
        <begin position="430"/>
        <end position="439"/>
    </location>
</feature>
<dbReference type="InterPro" id="IPR019194">
    <property type="entry name" value="Tscrpt_elong_fac_Eaf_N"/>
</dbReference>
<feature type="compositionally biased region" description="Basic and acidic residues" evidence="1">
    <location>
        <begin position="387"/>
        <end position="404"/>
    </location>
</feature>
<dbReference type="AlphaFoldDB" id="A0A9P4NLV9"/>
<dbReference type="OrthoDB" id="125903at2759"/>
<feature type="compositionally biased region" description="Polar residues" evidence="1">
    <location>
        <begin position="49"/>
        <end position="60"/>
    </location>
</feature>
<protein>
    <recommendedName>
        <fullName evidence="2">Transcription elongation factor Eaf N-terminal domain-containing protein</fullName>
    </recommendedName>
</protein>
<dbReference type="EMBL" id="MU007061">
    <property type="protein sequence ID" value="KAF2427217.1"/>
    <property type="molecule type" value="Genomic_DNA"/>
</dbReference>
<evidence type="ECO:0000256" key="1">
    <source>
        <dbReference type="SAM" id="MobiDB-lite"/>
    </source>
</evidence>
<comment type="caution">
    <text evidence="3">The sequence shown here is derived from an EMBL/GenBank/DDBJ whole genome shotgun (WGS) entry which is preliminary data.</text>
</comment>
<feature type="compositionally biased region" description="Acidic residues" evidence="1">
    <location>
        <begin position="375"/>
        <end position="385"/>
    </location>
</feature>
<reference evidence="3" key="1">
    <citation type="journal article" date="2020" name="Stud. Mycol.">
        <title>101 Dothideomycetes genomes: a test case for predicting lifestyles and emergence of pathogens.</title>
        <authorList>
            <person name="Haridas S."/>
            <person name="Albert R."/>
            <person name="Binder M."/>
            <person name="Bloem J."/>
            <person name="Labutti K."/>
            <person name="Salamov A."/>
            <person name="Andreopoulos B."/>
            <person name="Baker S."/>
            <person name="Barry K."/>
            <person name="Bills G."/>
            <person name="Bluhm B."/>
            <person name="Cannon C."/>
            <person name="Castanera R."/>
            <person name="Culley D."/>
            <person name="Daum C."/>
            <person name="Ezra D."/>
            <person name="Gonzalez J."/>
            <person name="Henrissat B."/>
            <person name="Kuo A."/>
            <person name="Liang C."/>
            <person name="Lipzen A."/>
            <person name="Lutzoni F."/>
            <person name="Magnuson J."/>
            <person name="Mondo S."/>
            <person name="Nolan M."/>
            <person name="Ohm R."/>
            <person name="Pangilinan J."/>
            <person name="Park H.-J."/>
            <person name="Ramirez L."/>
            <person name="Alfaro M."/>
            <person name="Sun H."/>
            <person name="Tritt A."/>
            <person name="Yoshinaga Y."/>
            <person name="Zwiers L.-H."/>
            <person name="Turgeon B."/>
            <person name="Goodwin S."/>
            <person name="Spatafora J."/>
            <person name="Crous P."/>
            <person name="Grigoriev I."/>
        </authorList>
    </citation>
    <scope>NUCLEOTIDE SEQUENCE</scope>
    <source>
        <strain evidence="3">CBS 130266</strain>
    </source>
</reference>
<evidence type="ECO:0000313" key="4">
    <source>
        <dbReference type="Proteomes" id="UP000800235"/>
    </source>
</evidence>
<feature type="domain" description="Transcription elongation factor Eaf N-terminal" evidence="2">
    <location>
        <begin position="22"/>
        <end position="124"/>
    </location>
</feature>
<keyword evidence="4" id="KW-1185">Reference proteome</keyword>
<evidence type="ECO:0000313" key="3">
    <source>
        <dbReference type="EMBL" id="KAF2427217.1"/>
    </source>
</evidence>
<dbReference type="Proteomes" id="UP000800235">
    <property type="component" value="Unassembled WGS sequence"/>
</dbReference>
<feature type="compositionally biased region" description="Basic and acidic residues" evidence="1">
    <location>
        <begin position="238"/>
        <end position="254"/>
    </location>
</feature>
<name>A0A9P4NLV9_9PEZI</name>
<evidence type="ECO:0000259" key="2">
    <source>
        <dbReference type="Pfam" id="PF09816"/>
    </source>
</evidence>
<organism evidence="3 4">
    <name type="scientific">Tothia fuscella</name>
    <dbReference type="NCBI Taxonomy" id="1048955"/>
    <lineage>
        <taxon>Eukaryota</taxon>
        <taxon>Fungi</taxon>
        <taxon>Dikarya</taxon>
        <taxon>Ascomycota</taxon>
        <taxon>Pezizomycotina</taxon>
        <taxon>Dothideomycetes</taxon>
        <taxon>Pleosporomycetidae</taxon>
        <taxon>Venturiales</taxon>
        <taxon>Cylindrosympodiaceae</taxon>
        <taxon>Tothia</taxon>
    </lineage>
</organism>
<feature type="compositionally biased region" description="Acidic residues" evidence="1">
    <location>
        <begin position="147"/>
        <end position="165"/>
    </location>
</feature>
<feature type="region of interest" description="Disordered" evidence="1">
    <location>
        <begin position="336"/>
        <end position="470"/>
    </location>
</feature>
<sequence length="470" mass="51193">MASPALGSPFNAPLDPTKQGRYTLHLGEGITKRSSSTSTFSSVKFNHKPNLSSGTRSTKIAPQDGSHATLKITDNEEGKTSIYKYSGHQRNSKKSYALIFDQNNQTCTLQPLSSEYNFNIQSTPWEASASKLAQQYKQLQPKPTSEDAAEDFEDESSDVEPDPDNPYDYRHYLKASSRSPSPGLRPTTAANTPNLASTRMRPAVDAKPRKHPPTKTDPLRAAPRKPTKTAQRPTPTVRLDRRASTRPGDSEKRGPKLPKGGGKSAAKSDYYVHSSDEEDEPMASQATIAEHSSEDEDEDVAGAQGGGLEIDFGDSPPAKRKTKALALSGAFSVGPISLHSAANSPRSQVVTPRQQTKKSRKDDDVIDFGDSSVGYDEEEEEESDVDAPPRDRRKNDNDVNIRDASDDEGDGDVEPMTLGSPAHQQHAPDEDAEYDEADFEMQMMQELANGDGADDLPTPVVDESEESEAD</sequence>